<evidence type="ECO:0008006" key="5">
    <source>
        <dbReference type="Google" id="ProtNLM"/>
    </source>
</evidence>
<dbReference type="GO" id="GO:0000712">
    <property type="term" value="P:resolution of meiotic recombination intermediates"/>
    <property type="evidence" value="ECO:0007669"/>
    <property type="project" value="InterPro"/>
</dbReference>
<feature type="chain" id="PRO_5029570188" description="Shortage in chiasmata 1" evidence="2">
    <location>
        <begin position="26"/>
        <end position="1642"/>
    </location>
</feature>
<reference evidence="3 4" key="1">
    <citation type="journal article" date="2020" name="Mol. Biol. Evol.">
        <title>Interspecific Gene Flow and the Evolution of Specialization in Black and White Rhinoceros.</title>
        <authorList>
            <person name="Moodley Y."/>
            <person name="Westbury M.V."/>
            <person name="Russo I.M."/>
            <person name="Gopalakrishnan S."/>
            <person name="Rakotoarivelo A."/>
            <person name="Olsen R.A."/>
            <person name="Prost S."/>
            <person name="Tunstall T."/>
            <person name="Ryder O.A."/>
            <person name="Dalen L."/>
            <person name="Bruford M.W."/>
        </authorList>
    </citation>
    <scope>NUCLEOTIDE SEQUENCE [LARGE SCALE GENOMIC DNA]</scope>
    <source>
        <strain evidence="3">SBR-YM</strain>
        <tissue evidence="3">Skin</tissue>
    </source>
</reference>
<organism evidence="3 4">
    <name type="scientific">Diceros bicornis minor</name>
    <name type="common">South-central black rhinoceros</name>
    <dbReference type="NCBI Taxonomy" id="77932"/>
    <lineage>
        <taxon>Eukaryota</taxon>
        <taxon>Metazoa</taxon>
        <taxon>Chordata</taxon>
        <taxon>Craniata</taxon>
        <taxon>Vertebrata</taxon>
        <taxon>Euteleostomi</taxon>
        <taxon>Mammalia</taxon>
        <taxon>Eutheria</taxon>
        <taxon>Laurasiatheria</taxon>
        <taxon>Perissodactyla</taxon>
        <taxon>Rhinocerotidae</taxon>
        <taxon>Diceros</taxon>
    </lineage>
</organism>
<dbReference type="Pfam" id="PF17825">
    <property type="entry name" value="DUF5587"/>
    <property type="match status" value="1"/>
</dbReference>
<feature type="region of interest" description="Disordered" evidence="1">
    <location>
        <begin position="1339"/>
        <end position="1367"/>
    </location>
</feature>
<accession>A0A7J7EPJ7</accession>
<dbReference type="GO" id="GO:0000794">
    <property type="term" value="C:condensed nuclear chromosome"/>
    <property type="evidence" value="ECO:0007669"/>
    <property type="project" value="InterPro"/>
</dbReference>
<dbReference type="Proteomes" id="UP000551758">
    <property type="component" value="Unassembled WGS sequence"/>
</dbReference>
<gene>
    <name evidence="3" type="ORF">HPG69_013535</name>
</gene>
<feature type="signal peptide" evidence="2">
    <location>
        <begin position="1"/>
        <end position="25"/>
    </location>
</feature>
<evidence type="ECO:0000256" key="2">
    <source>
        <dbReference type="SAM" id="SignalP"/>
    </source>
</evidence>
<name>A0A7J7EPJ7_DICBM</name>
<dbReference type="PANTHER" id="PTHR35668">
    <property type="entry name" value="PROTEIN SHORTAGE IN CHIASMATA 1 ORTHOLOG"/>
    <property type="match status" value="1"/>
</dbReference>
<sequence length="1642" mass="186721">VRLLNLLNFTSGTLLPLSSLWPCRAWPGLANNTGAATTKETHTPLPGLPDLSHHVLAASRHPLHRHPPPCTAKVVLTREDLGADSPALWPSEVWAPQAARNRGRKCRELKGRGKGRCLARLANGSAEPRVRGHMSSGRELSPAKTEPFFKWMSQSLMLKFVLLSKKEDMFSTFKYCAIDYLYENVIRKKFCRDALLLRIPSCLYQDGNYQAGVIDDKFRRPWTRVSAVPFGGMTDISVVDQWKASLFMEDFLEKKTVTGMVTQTNCEFEEIVPSSNPNSQIEVEEANLYTHKDYSEVFTLVSCLENCPALQAQNQDLSIDDEEIIFVNNLMAYKSQLPTLHTLLSRLKLFLVKDPLLDFKGQIFTEANSFRECFSFQGDLKDFVKEDFYMDKENFCQEKLEDTPSILAECEFLVSTSFKQEVGIPSLSELKESLNLMPEIINYVDENEKLFKRDLSTKHGIDIEDIKCSSTEILAVQSWCEPEHSEPVKLEMPLTHLHLTNQHSSVNSLCTGLQTFPFSPVCKILLTAEESASKYRMVWQLESYRSSLNPFLLTVPRTEEPNSQYSVTDLKKILSVEEERVVINPVSAEWWKQAGLNLTVTETLEHPNTYLCRDDLSSDDTKIEIFLPTKALQLECEYINTWLEHESCSSPIVLINEKSTSDHLSLPQKSPSLAKEVPDLCFSGEYISVKKTTKEEIPKNDLELVYRAIQNKENKDCLELDCTVPSNESSSPSKIEKRSFKHGKKQENDLDLLSDFIMLRNKYRTCTSKTEVTDSDEKNEFQDKEECSLTLQEGSPIVCTNKTLENINQDKRADNIIEIQASDSQCQAYCLLEAAATPILKKLACLCTLPVANWEFATVIFDQTRFLLKEQEKVISDAICQGTNDEREMTFKHAALLHLLVTIRDVLLTCSLDTALGYLSNAKDTYKCILGSYLDDIWRQLAIVQFIRGKNPETNYKIQELQHQILNWMKSEQQIKVLIITRMDSDAEKHSLIKILNKMEVQLENKSTENTVPFQDNTSSCIVVHNQYIGADFPWSNFSFVVEYNYAENSCWTKHCEKLNIPYMAFKVILPDTVLKSSTLLDRFGGFLVEIQIPYVFFASEGLLNTPEILQVLESNYNITLVERCCSESLKLFGGTEGYVVVTIDEHTAVILQDVEELNCEKASDNIVMRLMALSLQYSYCWIILYTKDTLNSEYHLTEKMLHHLALIYAALVSFGLKSEELDVKLIIAPGVEETALIIRQIADHNLMTSKRDPHEWLDKSWLEVSPSKDEMYLLDFPCVNPLVAQLMLNKGPSLDWILLATLCQLQELLPEVPEKVLKHFCGITSLFKINSSSITKSPQISSLQENRNETSTFTSQSSASGSPDSVLQEHNEYDQYSDLGEIVHDDTNTTSNYSFSLMEQREMPCILPPVISYSQTSYWKDSSCNPNIVQNNPFLINTESRDMAGNSCLNQDDSESDIFSLGLTQMNCETIISPIDTQKRGAPNFINYQKRGTHEAKGPIKKEVSAPIFPLEGSPYPLHWNFKKNVWEQQNLSFNLQDGAEQTTCDKWYSQKDNLFTNQQKRLSDELEGFICESSNTGTKETFWRELSPVPSLDLFCASDSNVNQKEFNSLDFCQRAGKCLGQKRFHVLTTATIQKTTSSI</sequence>
<dbReference type="GO" id="GO:0003697">
    <property type="term" value="F:single-stranded DNA binding"/>
    <property type="evidence" value="ECO:0007669"/>
    <property type="project" value="TreeGrafter"/>
</dbReference>
<feature type="compositionally biased region" description="Low complexity" evidence="1">
    <location>
        <begin position="1351"/>
        <end position="1363"/>
    </location>
</feature>
<dbReference type="GO" id="GO:0016887">
    <property type="term" value="F:ATP hydrolysis activity"/>
    <property type="evidence" value="ECO:0007669"/>
    <property type="project" value="InterPro"/>
</dbReference>
<dbReference type="InterPro" id="IPR039991">
    <property type="entry name" value="SHOC1"/>
</dbReference>
<protein>
    <recommendedName>
        <fullName evidence="5">Shortage in chiasmata 1</fullName>
    </recommendedName>
</protein>
<evidence type="ECO:0000313" key="4">
    <source>
        <dbReference type="Proteomes" id="UP000551758"/>
    </source>
</evidence>
<dbReference type="EMBL" id="JACDTQ010002517">
    <property type="protein sequence ID" value="KAF5917699.1"/>
    <property type="molecule type" value="Genomic_DNA"/>
</dbReference>
<comment type="caution">
    <text evidence="3">The sequence shown here is derived from an EMBL/GenBank/DDBJ whole genome shotgun (WGS) entry which is preliminary data.</text>
</comment>
<keyword evidence="2" id="KW-0732">Signal</keyword>
<proteinExistence type="predicted"/>
<evidence type="ECO:0000256" key="1">
    <source>
        <dbReference type="SAM" id="MobiDB-lite"/>
    </source>
</evidence>
<dbReference type="PANTHER" id="PTHR35668:SF1">
    <property type="entry name" value="PROTEIN SHORTAGE IN CHIASMATA 1 ORTHOLOG"/>
    <property type="match status" value="1"/>
</dbReference>
<feature type="non-terminal residue" evidence="3">
    <location>
        <position position="1"/>
    </location>
</feature>
<evidence type="ECO:0000313" key="3">
    <source>
        <dbReference type="EMBL" id="KAF5917699.1"/>
    </source>
</evidence>
<keyword evidence="4" id="KW-1185">Reference proteome</keyword>